<protein>
    <recommendedName>
        <fullName evidence="3">DNA-binding protein VMUT_0461</fullName>
    </recommendedName>
</protein>
<dbReference type="HAMAP" id="MF_00026">
    <property type="entry name" value="dsDNA_bind"/>
    <property type="match status" value="1"/>
</dbReference>
<dbReference type="Proteomes" id="UP000007485">
    <property type="component" value="Chromosome"/>
</dbReference>
<organism evidence="5 6">
    <name type="scientific">Vulcanisaeta moutnovskia (strain 768-28)</name>
    <dbReference type="NCBI Taxonomy" id="985053"/>
    <lineage>
        <taxon>Archaea</taxon>
        <taxon>Thermoproteota</taxon>
        <taxon>Thermoprotei</taxon>
        <taxon>Thermoproteales</taxon>
        <taxon>Thermoproteaceae</taxon>
        <taxon>Vulcanisaeta</taxon>
    </lineage>
</organism>
<dbReference type="eggNOG" id="arCOG04179">
    <property type="taxonomic scope" value="Archaea"/>
</dbReference>
<reference evidence="5 6" key="1">
    <citation type="journal article" date="2011" name="J. Bacteriol.">
        <title>Complete genome sequence of 'Vulcanisaeta moutnovskia' strain 768-28, a novel member of the hyperthermophilic crenarchaeal genus vulcanisaeta.</title>
        <authorList>
            <person name="Gumerov V.M."/>
            <person name="Mardanov A.V."/>
            <person name="Beletsky A.V."/>
            <person name="Prokofeva M.I."/>
            <person name="Bonch-Osmolovskaya E.A."/>
            <person name="Ravin N.V."/>
            <person name="Skryabin K.G."/>
        </authorList>
    </citation>
    <scope>NUCLEOTIDE SEQUENCE [LARGE SCALE GENOMIC DNA]</scope>
    <source>
        <strain evidence="5 6">768-28</strain>
    </source>
</reference>
<keyword evidence="2 3" id="KW-0238">DNA-binding</keyword>
<evidence type="ECO:0000256" key="3">
    <source>
        <dbReference type="HAMAP-Rule" id="MF_00026"/>
    </source>
</evidence>
<accession>F0QUL2</accession>
<evidence type="ECO:0000256" key="2">
    <source>
        <dbReference type="ARBA" id="ARBA00023125"/>
    </source>
</evidence>
<proteinExistence type="inferred from homology"/>
<dbReference type="InterPro" id="IPR022889">
    <property type="entry name" value="DNA_bind_arc"/>
</dbReference>
<dbReference type="PIRSF" id="PIRSF015730">
    <property type="entry name" value="TFAR19"/>
    <property type="match status" value="1"/>
</dbReference>
<feature type="region of interest" description="Disordered" evidence="4">
    <location>
        <begin position="1"/>
        <end position="24"/>
    </location>
</feature>
<dbReference type="SUPFAM" id="SSF46950">
    <property type="entry name" value="Double-stranded DNA-binding domain"/>
    <property type="match status" value="1"/>
</dbReference>
<dbReference type="GeneID" id="10288113"/>
<comment type="similarity">
    <text evidence="1 3">Belongs to the PDCD5 family.</text>
</comment>
<dbReference type="EMBL" id="CP002529">
    <property type="protein sequence ID" value="ADY00673.1"/>
    <property type="molecule type" value="Genomic_DNA"/>
</dbReference>
<dbReference type="GO" id="GO:0003677">
    <property type="term" value="F:DNA binding"/>
    <property type="evidence" value="ECO:0007669"/>
    <property type="project" value="UniProtKB-UniRule"/>
</dbReference>
<dbReference type="FunFam" id="1.10.8.140:FF:000004">
    <property type="entry name" value="DNA-binding protein PAE3044"/>
    <property type="match status" value="1"/>
</dbReference>
<dbReference type="AlphaFoldDB" id="F0QUL2"/>
<dbReference type="HOGENOM" id="CLU_122978_3_0_2"/>
<evidence type="ECO:0000313" key="6">
    <source>
        <dbReference type="Proteomes" id="UP000007485"/>
    </source>
</evidence>
<gene>
    <name evidence="5" type="ordered locus">VMUT_0461</name>
</gene>
<dbReference type="STRING" id="985053.VMUT_0461"/>
<dbReference type="PANTHER" id="PTHR10840:SF0">
    <property type="entry name" value="PROGRAMMED CELL DEATH PROTEIN 5"/>
    <property type="match status" value="1"/>
</dbReference>
<evidence type="ECO:0000256" key="1">
    <source>
        <dbReference type="ARBA" id="ARBA00010490"/>
    </source>
</evidence>
<dbReference type="Gene3D" id="1.10.8.140">
    <property type="entry name" value="PDCD5-like"/>
    <property type="match status" value="1"/>
</dbReference>
<evidence type="ECO:0000313" key="5">
    <source>
        <dbReference type="EMBL" id="ADY00673.1"/>
    </source>
</evidence>
<dbReference type="GO" id="GO:0005829">
    <property type="term" value="C:cytosol"/>
    <property type="evidence" value="ECO:0007669"/>
    <property type="project" value="TreeGrafter"/>
</dbReference>
<dbReference type="PANTHER" id="PTHR10840">
    <property type="entry name" value="PROGRAMMED CELL DEATH PROTEIN 5"/>
    <property type="match status" value="1"/>
</dbReference>
<dbReference type="InterPro" id="IPR036883">
    <property type="entry name" value="PDCD5-like_sf"/>
</dbReference>
<dbReference type="KEGG" id="vmo:VMUT_0461"/>
<dbReference type="InterPro" id="IPR002836">
    <property type="entry name" value="PDCD5-like"/>
</dbReference>
<evidence type="ECO:0000256" key="4">
    <source>
        <dbReference type="SAM" id="MobiDB-lite"/>
    </source>
</evidence>
<name>F0QUL2_VULM7</name>
<dbReference type="Pfam" id="PF01984">
    <property type="entry name" value="dsDNA_bind"/>
    <property type="match status" value="1"/>
</dbReference>
<dbReference type="NCBIfam" id="NF003268">
    <property type="entry name" value="PRK04239.1"/>
    <property type="match status" value="1"/>
</dbReference>
<dbReference type="RefSeq" id="WP_013603836.1">
    <property type="nucleotide sequence ID" value="NC_015151.1"/>
</dbReference>
<keyword evidence="6" id="KW-1185">Reference proteome</keyword>
<feature type="compositionally biased region" description="Acidic residues" evidence="4">
    <location>
        <begin position="1"/>
        <end position="22"/>
    </location>
</feature>
<sequence>MSIDENYGEEEGSDQEMSEDELEAIRQKKLQDLQKQMEEERKRQELAAQRRAVLRVILTPEARERLDNLRVVKPELVEALEQQLITLAQSGRVKVPITDEDLKKILETIYKQTHREFRIRYR</sequence>